<dbReference type="NCBIfam" id="TIGR01729">
    <property type="entry name" value="taurine_ABC_bnd"/>
    <property type="match status" value="1"/>
</dbReference>
<dbReference type="InterPro" id="IPR010068">
    <property type="entry name" value="Peri-bd_TauA"/>
</dbReference>
<evidence type="ECO:0000313" key="6">
    <source>
        <dbReference type="EMBL" id="MBP2168615.1"/>
    </source>
</evidence>
<dbReference type="SMART" id="SM00062">
    <property type="entry name" value="PBPb"/>
    <property type="match status" value="1"/>
</dbReference>
<accession>A0ABS4P7N6</accession>
<dbReference type="NCBIfam" id="NF008553">
    <property type="entry name" value="PRK11480.1"/>
    <property type="match status" value="1"/>
</dbReference>
<dbReference type="EMBL" id="JAGGMQ010000001">
    <property type="protein sequence ID" value="MBP2168615.1"/>
    <property type="molecule type" value="Genomic_DNA"/>
</dbReference>
<comment type="similarity">
    <text evidence="2">Belongs to the bacterial solute-binding protein SsuA/TauA family.</text>
</comment>
<comment type="caution">
    <text evidence="6">The sequence shown here is derived from an EMBL/GenBank/DDBJ whole genome shotgun (WGS) entry which is preliminary data.</text>
</comment>
<protein>
    <submittedName>
        <fullName evidence="6">Taurine transport system substrate-binding protein</fullName>
    </submittedName>
</protein>
<reference evidence="6 7" key="1">
    <citation type="submission" date="2021-03" db="EMBL/GenBank/DDBJ databases">
        <authorList>
            <person name="D'Agostino P."/>
            <person name="Huntemann M."/>
            <person name="Clum A."/>
            <person name="Spunde A."/>
            <person name="Palaniappan K."/>
            <person name="Ritter S."/>
            <person name="Mikhailova N."/>
            <person name="Chen I.-M."/>
            <person name="Stamatis D."/>
            <person name="Reddy T."/>
            <person name="O'Malley R."/>
            <person name="Daum C."/>
            <person name="Shapiro N."/>
            <person name="Ivanova N."/>
            <person name="Kyrpides N."/>
            <person name="Woyke T."/>
        </authorList>
    </citation>
    <scope>NUCLEOTIDE SEQUENCE [LARGE SCALE GENOMIC DNA]</scope>
    <source>
        <strain evidence="6 7">WS4403</strain>
    </source>
</reference>
<evidence type="ECO:0000256" key="3">
    <source>
        <dbReference type="ARBA" id="ARBA00022729"/>
    </source>
</evidence>
<keyword evidence="3 4" id="KW-0732">Signal</keyword>
<dbReference type="CDD" id="cd13560">
    <property type="entry name" value="PBP2_taurine"/>
    <property type="match status" value="1"/>
</dbReference>
<evidence type="ECO:0000256" key="1">
    <source>
        <dbReference type="ARBA" id="ARBA00004418"/>
    </source>
</evidence>
<keyword evidence="7" id="KW-1185">Reference proteome</keyword>
<dbReference type="PANTHER" id="PTHR30024:SF47">
    <property type="entry name" value="TAURINE-BINDING PERIPLASMIC PROTEIN"/>
    <property type="match status" value="1"/>
</dbReference>
<reference evidence="7" key="2">
    <citation type="submission" date="2023-07" db="EMBL/GenBank/DDBJ databases">
        <title>Genome mining of underrepresented organisms for secondary metabolites.</title>
        <authorList>
            <person name="D'Agostino P.M."/>
        </authorList>
    </citation>
    <scope>NUCLEOTIDE SEQUENCE [LARGE SCALE GENOMIC DNA]</scope>
    <source>
        <strain evidence="7">WS4403</strain>
    </source>
</reference>
<evidence type="ECO:0000256" key="2">
    <source>
        <dbReference type="ARBA" id="ARBA00010742"/>
    </source>
</evidence>
<evidence type="ECO:0000313" key="7">
    <source>
        <dbReference type="Proteomes" id="UP001195624"/>
    </source>
</evidence>
<dbReference type="PANTHER" id="PTHR30024">
    <property type="entry name" value="ALIPHATIC SULFONATES-BINDING PROTEIN-RELATED"/>
    <property type="match status" value="1"/>
</dbReference>
<feature type="chain" id="PRO_5045088827" evidence="4">
    <location>
        <begin position="25"/>
        <end position="327"/>
    </location>
</feature>
<dbReference type="RefSeq" id="WP_017803022.1">
    <property type="nucleotide sequence ID" value="NZ_JAGGMQ010000001.1"/>
</dbReference>
<sequence length="327" mass="35334">MAGRKWRLSWVAAALSLAALNAQAVDVTIAYQTSAEPAKVAQADNTFARESGANVDWRKFDSGSSVVRALASGDVQIGNIGSSPLAVAASQQVPIEVFLLASQLGNSEALVVKKGITKPQDLIGKRIAVPFISTTHYSLLAALKHWGIKPGQVQILNLQPPAITAAWQRGDIDGAYVWAPAVNELEKEGHVLTDSAQVGEWGAPTLDVWVVRKDFAQQHPEVVTAFARSALAAQKAYLDNPEQWLKQPDNLNKLSRLSGVPNEQVPGLVKGNTYLTAARQVSQLAQPVDKAILDTAQFLKEQGKVPQVASDYRDYVTDRFVKPLAEQ</sequence>
<evidence type="ECO:0000259" key="5">
    <source>
        <dbReference type="SMART" id="SM00062"/>
    </source>
</evidence>
<comment type="subcellular location">
    <subcellularLocation>
        <location evidence="1">Periplasm</location>
    </subcellularLocation>
</comment>
<dbReference type="SUPFAM" id="SSF53850">
    <property type="entry name" value="Periplasmic binding protein-like II"/>
    <property type="match status" value="1"/>
</dbReference>
<dbReference type="Pfam" id="PF04069">
    <property type="entry name" value="OpuAC"/>
    <property type="match status" value="1"/>
</dbReference>
<organism evidence="6 7">
    <name type="scientific">Winslowiella toletana</name>
    <dbReference type="NCBI Taxonomy" id="92490"/>
    <lineage>
        <taxon>Bacteria</taxon>
        <taxon>Pseudomonadati</taxon>
        <taxon>Pseudomonadota</taxon>
        <taxon>Gammaproteobacteria</taxon>
        <taxon>Enterobacterales</taxon>
        <taxon>Erwiniaceae</taxon>
        <taxon>Winslowiella</taxon>
    </lineage>
</organism>
<evidence type="ECO:0000256" key="4">
    <source>
        <dbReference type="SAM" id="SignalP"/>
    </source>
</evidence>
<name>A0ABS4P7N6_9GAMM</name>
<dbReference type="Proteomes" id="UP001195624">
    <property type="component" value="Unassembled WGS sequence"/>
</dbReference>
<dbReference type="Gene3D" id="3.40.190.10">
    <property type="entry name" value="Periplasmic binding protein-like II"/>
    <property type="match status" value="2"/>
</dbReference>
<proteinExistence type="inferred from homology"/>
<dbReference type="InterPro" id="IPR007210">
    <property type="entry name" value="ABC_Gly_betaine_transp_sub-bd"/>
</dbReference>
<feature type="signal peptide" evidence="4">
    <location>
        <begin position="1"/>
        <end position="24"/>
    </location>
</feature>
<gene>
    <name evidence="6" type="ORF">J2125_001807</name>
</gene>
<dbReference type="InterPro" id="IPR001638">
    <property type="entry name" value="Solute-binding_3/MltF_N"/>
</dbReference>
<feature type="domain" description="Solute-binding protein family 3/N-terminal" evidence="5">
    <location>
        <begin position="26"/>
        <end position="241"/>
    </location>
</feature>